<comment type="caution">
    <text evidence="1">The sequence shown here is derived from an EMBL/GenBank/DDBJ whole genome shotgun (WGS) entry which is preliminary data.</text>
</comment>
<protein>
    <submittedName>
        <fullName evidence="1">Uncharacterized protein</fullName>
    </submittedName>
</protein>
<reference evidence="2" key="1">
    <citation type="journal article" date="2019" name="Int. J. Syst. Evol. Microbiol.">
        <title>The Global Catalogue of Microorganisms (GCM) 10K type strain sequencing project: providing services to taxonomists for standard genome sequencing and annotation.</title>
        <authorList>
            <consortium name="The Broad Institute Genomics Platform"/>
            <consortium name="The Broad Institute Genome Sequencing Center for Infectious Disease"/>
            <person name="Wu L."/>
            <person name="Ma J."/>
        </authorList>
    </citation>
    <scope>NUCLEOTIDE SEQUENCE [LARGE SCALE GENOMIC DNA]</scope>
    <source>
        <strain evidence="2">CGMCC 4.7152</strain>
    </source>
</reference>
<evidence type="ECO:0000313" key="2">
    <source>
        <dbReference type="Proteomes" id="UP001595912"/>
    </source>
</evidence>
<dbReference type="EMBL" id="JBHSIU010000066">
    <property type="protein sequence ID" value="MFC5004614.1"/>
    <property type="molecule type" value="Genomic_DNA"/>
</dbReference>
<dbReference type="RefSeq" id="WP_380124676.1">
    <property type="nucleotide sequence ID" value="NZ_JBHSIU010000066.1"/>
</dbReference>
<dbReference type="Proteomes" id="UP001595912">
    <property type="component" value="Unassembled WGS sequence"/>
</dbReference>
<gene>
    <name evidence="1" type="ORF">ACFPIJ_43160</name>
</gene>
<accession>A0ABV9WAA3</accession>
<keyword evidence="2" id="KW-1185">Reference proteome</keyword>
<proteinExistence type="predicted"/>
<evidence type="ECO:0000313" key="1">
    <source>
        <dbReference type="EMBL" id="MFC5004614.1"/>
    </source>
</evidence>
<name>A0ABV9WAA3_9ACTN</name>
<sequence>MADISRLTQALVRGKAWPVLEQSIITQVYKRFAAAFGVRVTKQSLGKVVPAAGIVLGGVFNWATLERIVDAADIAYRRRFLIEKYPHLADGEAPESFSDAVPDAVPDDVDEAISVLSELAEAGGPDLH</sequence>
<organism evidence="1 2">
    <name type="scientific">Dactylosporangium cerinum</name>
    <dbReference type="NCBI Taxonomy" id="1434730"/>
    <lineage>
        <taxon>Bacteria</taxon>
        <taxon>Bacillati</taxon>
        <taxon>Actinomycetota</taxon>
        <taxon>Actinomycetes</taxon>
        <taxon>Micromonosporales</taxon>
        <taxon>Micromonosporaceae</taxon>
        <taxon>Dactylosporangium</taxon>
    </lineage>
</organism>